<evidence type="ECO:0000313" key="2">
    <source>
        <dbReference type="Proteomes" id="UP000053647"/>
    </source>
</evidence>
<dbReference type="HOGENOM" id="CLU_1778566_0_0_1"/>
<dbReference type="OrthoDB" id="2958124at2759"/>
<evidence type="ECO:0000313" key="1">
    <source>
        <dbReference type="EMBL" id="KIJ07942.1"/>
    </source>
</evidence>
<dbReference type="EMBL" id="KN819743">
    <property type="protein sequence ID" value="KIJ07942.1"/>
    <property type="molecule type" value="Genomic_DNA"/>
</dbReference>
<dbReference type="Proteomes" id="UP000053647">
    <property type="component" value="Unassembled WGS sequence"/>
</dbReference>
<dbReference type="AlphaFoldDB" id="A0A0C9TJ13"/>
<reference evidence="1 2" key="1">
    <citation type="submission" date="2014-06" db="EMBL/GenBank/DDBJ databases">
        <authorList>
            <consortium name="DOE Joint Genome Institute"/>
            <person name="Kuo A."/>
            <person name="Kohler A."/>
            <person name="Nagy L.G."/>
            <person name="Floudas D."/>
            <person name="Copeland A."/>
            <person name="Barry K.W."/>
            <person name="Cichocki N."/>
            <person name="Veneault-Fourrey C."/>
            <person name="LaButti K."/>
            <person name="Lindquist E.A."/>
            <person name="Lipzen A."/>
            <person name="Lundell T."/>
            <person name="Morin E."/>
            <person name="Murat C."/>
            <person name="Sun H."/>
            <person name="Tunlid A."/>
            <person name="Henrissat B."/>
            <person name="Grigoriev I.V."/>
            <person name="Hibbett D.S."/>
            <person name="Martin F."/>
            <person name="Nordberg H.P."/>
            <person name="Cantor M.N."/>
            <person name="Hua S.X."/>
        </authorList>
    </citation>
    <scope>NUCLEOTIDE SEQUENCE [LARGE SCALE GENOMIC DNA]</scope>
    <source>
        <strain evidence="1 2">ATCC 200175</strain>
    </source>
</reference>
<organism evidence="1 2">
    <name type="scientific">Paxillus involutus ATCC 200175</name>
    <dbReference type="NCBI Taxonomy" id="664439"/>
    <lineage>
        <taxon>Eukaryota</taxon>
        <taxon>Fungi</taxon>
        <taxon>Dikarya</taxon>
        <taxon>Basidiomycota</taxon>
        <taxon>Agaricomycotina</taxon>
        <taxon>Agaricomycetes</taxon>
        <taxon>Agaricomycetidae</taxon>
        <taxon>Boletales</taxon>
        <taxon>Paxilineae</taxon>
        <taxon>Paxillaceae</taxon>
        <taxon>Paxillus</taxon>
    </lineage>
</organism>
<keyword evidence="2" id="KW-1185">Reference proteome</keyword>
<proteinExistence type="predicted"/>
<reference evidence="2" key="2">
    <citation type="submission" date="2015-01" db="EMBL/GenBank/DDBJ databases">
        <title>Evolutionary Origins and Diversification of the Mycorrhizal Mutualists.</title>
        <authorList>
            <consortium name="DOE Joint Genome Institute"/>
            <consortium name="Mycorrhizal Genomics Consortium"/>
            <person name="Kohler A."/>
            <person name="Kuo A."/>
            <person name="Nagy L.G."/>
            <person name="Floudas D."/>
            <person name="Copeland A."/>
            <person name="Barry K.W."/>
            <person name="Cichocki N."/>
            <person name="Veneault-Fourrey C."/>
            <person name="LaButti K."/>
            <person name="Lindquist E.A."/>
            <person name="Lipzen A."/>
            <person name="Lundell T."/>
            <person name="Morin E."/>
            <person name="Murat C."/>
            <person name="Riley R."/>
            <person name="Ohm R."/>
            <person name="Sun H."/>
            <person name="Tunlid A."/>
            <person name="Henrissat B."/>
            <person name="Grigoriev I.V."/>
            <person name="Hibbett D.S."/>
            <person name="Martin F."/>
        </authorList>
    </citation>
    <scope>NUCLEOTIDE SEQUENCE [LARGE SCALE GENOMIC DNA]</scope>
    <source>
        <strain evidence="2">ATCC 200175</strain>
    </source>
</reference>
<accession>A0A0C9TJ13</accession>
<gene>
    <name evidence="1" type="ORF">PAXINDRAFT_18895</name>
</gene>
<name>A0A0C9TJ13_PAXIN</name>
<sequence>MASTPIQIELHSGEQYRRDLQKDVSELPRVPAPIYRHAAPSAPWPWMDFDMDSSEVEPLVPDGLVDNTEEWKRYPQSLFGNWTPDQVLRSKMLLSCNSQEPCAVHRVDILDGGKFDKSEEGRTAHVNPNSALINSFWDGLQEIVSISIH</sequence>
<protein>
    <submittedName>
        <fullName evidence="1">Unplaced genomic scaffold PAXINscaffold_421, whole genome shotgun sequence</fullName>
    </submittedName>
</protein>